<gene>
    <name evidence="2" type="ORF">K469DRAFT_718693</name>
</gene>
<dbReference type="PANTHER" id="PTHR43303">
    <property type="entry name" value="NADPH DEHYDROGENASE C23G7.10C-RELATED"/>
    <property type="match status" value="1"/>
</dbReference>
<organism evidence="2 3">
    <name type="scientific">Zopfia rhizophila CBS 207.26</name>
    <dbReference type="NCBI Taxonomy" id="1314779"/>
    <lineage>
        <taxon>Eukaryota</taxon>
        <taxon>Fungi</taxon>
        <taxon>Dikarya</taxon>
        <taxon>Ascomycota</taxon>
        <taxon>Pezizomycotina</taxon>
        <taxon>Dothideomycetes</taxon>
        <taxon>Dothideomycetes incertae sedis</taxon>
        <taxon>Zopfiaceae</taxon>
        <taxon>Zopfia</taxon>
    </lineage>
</organism>
<evidence type="ECO:0000259" key="1">
    <source>
        <dbReference type="Pfam" id="PF00724"/>
    </source>
</evidence>
<proteinExistence type="predicted"/>
<dbReference type="OrthoDB" id="72788at2759"/>
<dbReference type="Gene3D" id="3.20.20.70">
    <property type="entry name" value="Aldolase class I"/>
    <property type="match status" value="1"/>
</dbReference>
<dbReference type="SUPFAM" id="SSF51395">
    <property type="entry name" value="FMN-linked oxidoreductases"/>
    <property type="match status" value="1"/>
</dbReference>
<dbReference type="InterPro" id="IPR044152">
    <property type="entry name" value="YqjM-like"/>
</dbReference>
<dbReference type="GO" id="GO:0050661">
    <property type="term" value="F:NADP binding"/>
    <property type="evidence" value="ECO:0007669"/>
    <property type="project" value="InterPro"/>
</dbReference>
<protein>
    <submittedName>
        <fullName evidence="2">FMN-linked oxidoreductase</fullName>
    </submittedName>
</protein>
<dbReference type="Pfam" id="PF00724">
    <property type="entry name" value="Oxidored_FMN"/>
    <property type="match status" value="1"/>
</dbReference>
<dbReference type="AlphaFoldDB" id="A0A6A6EL52"/>
<dbReference type="InterPro" id="IPR013785">
    <property type="entry name" value="Aldolase_TIM"/>
</dbReference>
<reference evidence="2" key="1">
    <citation type="journal article" date="2020" name="Stud. Mycol.">
        <title>101 Dothideomycetes genomes: a test case for predicting lifestyles and emergence of pathogens.</title>
        <authorList>
            <person name="Haridas S."/>
            <person name="Albert R."/>
            <person name="Binder M."/>
            <person name="Bloem J."/>
            <person name="Labutti K."/>
            <person name="Salamov A."/>
            <person name="Andreopoulos B."/>
            <person name="Baker S."/>
            <person name="Barry K."/>
            <person name="Bills G."/>
            <person name="Bluhm B."/>
            <person name="Cannon C."/>
            <person name="Castanera R."/>
            <person name="Culley D."/>
            <person name="Daum C."/>
            <person name="Ezra D."/>
            <person name="Gonzalez J."/>
            <person name="Henrissat B."/>
            <person name="Kuo A."/>
            <person name="Liang C."/>
            <person name="Lipzen A."/>
            <person name="Lutzoni F."/>
            <person name="Magnuson J."/>
            <person name="Mondo S."/>
            <person name="Nolan M."/>
            <person name="Ohm R."/>
            <person name="Pangilinan J."/>
            <person name="Park H.-J."/>
            <person name="Ramirez L."/>
            <person name="Alfaro M."/>
            <person name="Sun H."/>
            <person name="Tritt A."/>
            <person name="Yoshinaga Y."/>
            <person name="Zwiers L.-H."/>
            <person name="Turgeon B."/>
            <person name="Goodwin S."/>
            <person name="Spatafora J."/>
            <person name="Crous P."/>
            <person name="Grigoriev I."/>
        </authorList>
    </citation>
    <scope>NUCLEOTIDE SEQUENCE</scope>
    <source>
        <strain evidence="2">CBS 207.26</strain>
    </source>
</reference>
<feature type="domain" description="NADH:flavin oxidoreductase/NADH oxidase N-terminal" evidence="1">
    <location>
        <begin position="35"/>
        <end position="369"/>
    </location>
</feature>
<dbReference type="GO" id="GO:0010181">
    <property type="term" value="F:FMN binding"/>
    <property type="evidence" value="ECO:0007669"/>
    <property type="project" value="InterPro"/>
</dbReference>
<dbReference type="PANTHER" id="PTHR43303:SF2">
    <property type="entry name" value="INDOLEAMINE 2,3-DIOXYGENASE PYRROLE 2,3-DIOXYGENASE (AFU_ORTHOLOGUE AFUA_5G01450"/>
    <property type="match status" value="1"/>
</dbReference>
<keyword evidence="3" id="KW-1185">Reference proteome</keyword>
<accession>A0A6A6EL52</accession>
<name>A0A6A6EL52_9PEZI</name>
<dbReference type="InterPro" id="IPR001155">
    <property type="entry name" value="OxRdtase_FMN_N"/>
</dbReference>
<dbReference type="GO" id="GO:0003959">
    <property type="term" value="F:NADPH dehydrogenase activity"/>
    <property type="evidence" value="ECO:0007669"/>
    <property type="project" value="InterPro"/>
</dbReference>
<dbReference type="EMBL" id="ML994616">
    <property type="protein sequence ID" value="KAF2191672.1"/>
    <property type="molecule type" value="Genomic_DNA"/>
</dbReference>
<dbReference type="Proteomes" id="UP000800200">
    <property type="component" value="Unassembled WGS sequence"/>
</dbReference>
<sequence length="442" mass="48070">MAPIVASTPGVPYFIPQSSPPPGSALKLSSSTPTLFRPLKVRNVTFQNRIFMAPLCMYSTASSGPAMGCLTPYHVVYLGHPALKGTSLVFIEATAVTPNGRISPNDSGLWDDTQIEGVKRVTEAVHGVGGKLGIQLAHAGRKASTVAPWLGRERGKSVAAMKEVGGWPDDVVGPSAIKWANEGYHTPREMTTEDIKGVVQAFVDAAKRAVAAGVDVIEIHGAHGYLLCSFNSPISNRRTDEYGGSFENRIRLSLEIIKAVRGVIPSGMPLFYRVTSTEWMDGSDLAKQFGSWNVEQSIQFAKLMAPLGVDLLDVSSGGNHELQQIQPHTEYQVKIARQIRKELKKAGHSLLVGAVGMITEAEHAKDIVEGSSAFEQDMTEEEEARKAKELVECPEPSADAVLIGRQLMREPEWVLRVAYRLGVDVQWPVQFGRGKFSRGSRI</sequence>
<evidence type="ECO:0000313" key="3">
    <source>
        <dbReference type="Proteomes" id="UP000800200"/>
    </source>
</evidence>
<dbReference type="CDD" id="cd02932">
    <property type="entry name" value="OYE_YqiM_FMN"/>
    <property type="match status" value="1"/>
</dbReference>
<evidence type="ECO:0000313" key="2">
    <source>
        <dbReference type="EMBL" id="KAF2191672.1"/>
    </source>
</evidence>